<reference evidence="2" key="1">
    <citation type="submission" date="2023-02" db="EMBL/GenBank/DDBJ databases">
        <title>Genome sequence of Hyphococcus flavus.</title>
        <authorList>
            <person name="Rong J.-C."/>
            <person name="Zhao Q."/>
            <person name="Yi M."/>
            <person name="Wu J.-Y."/>
        </authorList>
    </citation>
    <scope>NUCLEOTIDE SEQUENCE</scope>
    <source>
        <strain evidence="2">MCCC 1K03223</strain>
    </source>
</reference>
<proteinExistence type="predicted"/>
<keyword evidence="2" id="KW-0966">Cell projection</keyword>
<dbReference type="AlphaFoldDB" id="A0AAE9ZF49"/>
<feature type="domain" description="Flagellar hook-length control protein-like C-terminal" evidence="1">
    <location>
        <begin position="248"/>
        <end position="325"/>
    </location>
</feature>
<keyword evidence="2" id="KW-0969">Cilium</keyword>
<evidence type="ECO:0000313" key="3">
    <source>
        <dbReference type="Proteomes" id="UP001214043"/>
    </source>
</evidence>
<dbReference type="EMBL" id="CP118166">
    <property type="protein sequence ID" value="WDI31547.1"/>
    <property type="molecule type" value="Genomic_DNA"/>
</dbReference>
<keyword evidence="2" id="KW-0282">Flagellum</keyword>
<dbReference type="InterPro" id="IPR021136">
    <property type="entry name" value="Flagellar_hook_control-like_C"/>
</dbReference>
<sequence>MQNSPLAFLTSLGAKPSVEGGVSATSLNSSGNAQTDSNGFFAILNRLLTPGGDANVPEVSTKLAAETTNSELLESLNQGELRSGNALIPQEGSDGSQVEGLFAPGSPGEAPLINVATVKQGPGAVGAATMQVGTSPLVTGDNGFIEENSLELRLGPNNDSANEQAFLSPRNGAQKNGLSLGLNNPVAAAAKALGETAKAEVTPFTGVIDADAPVSERSAQLRIETASAAADKTLNINPVRDQIIAAVVARQGEGRLEVRLDPPELGRVTINFEGDGVELVRAVVSADTPETLDLMRRHADAFQKSLAEQGFEGLDLQFAEQGAENPAEENAEAGNSYVVSAEQLESDAAGELDQQDRMAMLGRLDRRL</sequence>
<organism evidence="2 3">
    <name type="scientific">Hyphococcus flavus</name>
    <dbReference type="NCBI Taxonomy" id="1866326"/>
    <lineage>
        <taxon>Bacteria</taxon>
        <taxon>Pseudomonadati</taxon>
        <taxon>Pseudomonadota</taxon>
        <taxon>Alphaproteobacteria</taxon>
        <taxon>Parvularculales</taxon>
        <taxon>Parvularculaceae</taxon>
        <taxon>Hyphococcus</taxon>
    </lineage>
</organism>
<evidence type="ECO:0000313" key="2">
    <source>
        <dbReference type="EMBL" id="WDI31547.1"/>
    </source>
</evidence>
<gene>
    <name evidence="2" type="ORF">PUV54_16470</name>
</gene>
<protein>
    <submittedName>
        <fullName evidence="2">Flagellar hook-length control protein FliK</fullName>
    </submittedName>
</protein>
<accession>A0AAE9ZF49</accession>
<name>A0AAE9ZF49_9PROT</name>
<dbReference type="KEGG" id="hfl:PUV54_16470"/>
<dbReference type="CDD" id="cd17470">
    <property type="entry name" value="T3SS_Flik_C"/>
    <property type="match status" value="1"/>
</dbReference>
<dbReference type="InterPro" id="IPR038610">
    <property type="entry name" value="FliK-like_C_sf"/>
</dbReference>
<dbReference type="Proteomes" id="UP001214043">
    <property type="component" value="Chromosome"/>
</dbReference>
<dbReference type="Pfam" id="PF02120">
    <property type="entry name" value="Flg_hook"/>
    <property type="match status" value="1"/>
</dbReference>
<dbReference type="Gene3D" id="3.30.750.140">
    <property type="match status" value="1"/>
</dbReference>
<evidence type="ECO:0000259" key="1">
    <source>
        <dbReference type="Pfam" id="PF02120"/>
    </source>
</evidence>
<keyword evidence="3" id="KW-1185">Reference proteome</keyword>
<dbReference type="RefSeq" id="WP_274493435.1">
    <property type="nucleotide sequence ID" value="NZ_CP118166.1"/>
</dbReference>